<accession>A0ABM7WNH3</accession>
<name>A0ABM7WNH3_9BACT</name>
<feature type="chain" id="PRO_5045035631" description="WG repeat-containing protein" evidence="1">
    <location>
        <begin position="19"/>
        <end position="354"/>
    </location>
</feature>
<keyword evidence="1" id="KW-0732">Signal</keyword>
<reference evidence="3" key="1">
    <citation type="journal article" date="2022" name="Int. J. Syst. Evol. Microbiol.">
        <title>Anaeromyxobacter oryzae sp. nov., Anaeromyxobacter diazotrophicus sp. nov. and Anaeromyxobacter paludicola sp. nov., isolated from paddy soils.</title>
        <authorList>
            <person name="Itoh H."/>
            <person name="Xu Z."/>
            <person name="Mise K."/>
            <person name="Masuda Y."/>
            <person name="Ushijima N."/>
            <person name="Hayakawa C."/>
            <person name="Shiratori Y."/>
            <person name="Senoo K."/>
        </authorList>
    </citation>
    <scope>NUCLEOTIDE SEQUENCE [LARGE SCALE GENOMIC DNA]</scope>
    <source>
        <strain evidence="3">Red232</strain>
    </source>
</reference>
<protein>
    <recommendedName>
        <fullName evidence="4">WG repeat-containing protein</fullName>
    </recommendedName>
</protein>
<gene>
    <name evidence="2" type="ORF">AMOR_00180</name>
</gene>
<evidence type="ECO:0000313" key="2">
    <source>
        <dbReference type="EMBL" id="BDG01022.1"/>
    </source>
</evidence>
<proteinExistence type="predicted"/>
<dbReference type="EMBL" id="AP025591">
    <property type="protein sequence ID" value="BDG01022.1"/>
    <property type="molecule type" value="Genomic_DNA"/>
</dbReference>
<dbReference type="RefSeq" id="WP_248357379.1">
    <property type="nucleotide sequence ID" value="NZ_AP025591.1"/>
</dbReference>
<sequence>MASVTAVVAILAALTVSAGPDRSGPLFPVRQGGKWGFIDRTGEVVIAPRFDAADRFSDGLAAVRKCAQLGYADGRGEVVLVPAFEPVEPGLHRRFSDGLAAVKTNGRIGFMDRAGKLAIAPRYLRVEDFSEGLALACSEAGCGFLRKDGTYFGSDMYMGGTSFRNGFASIWLAMGMNLKRTVFVTGELKVLPGEYEGSGDYAEGLAPVRHRDAWGYVDAAGTPVIANRFAEAGSFSEGLAPVTVQETRRCGYVDRTGKLAIPPRFASCRPFSGGLARVDLAENPATDAEQVAFVNHAGDVVIRGDAARPPFTAADDFADGLAAVGAGGPPAFADDVVALGYIDTSGRYVWRPTH</sequence>
<dbReference type="InterPro" id="IPR032774">
    <property type="entry name" value="WG_beta_rep"/>
</dbReference>
<dbReference type="PANTHER" id="PTHR37841">
    <property type="entry name" value="GLR2918 PROTEIN"/>
    <property type="match status" value="1"/>
</dbReference>
<feature type="signal peptide" evidence="1">
    <location>
        <begin position="1"/>
        <end position="18"/>
    </location>
</feature>
<evidence type="ECO:0000313" key="3">
    <source>
        <dbReference type="Proteomes" id="UP001162891"/>
    </source>
</evidence>
<dbReference type="PANTHER" id="PTHR37841:SF1">
    <property type="entry name" value="DUF3298 DOMAIN-CONTAINING PROTEIN"/>
    <property type="match status" value="1"/>
</dbReference>
<evidence type="ECO:0008006" key="4">
    <source>
        <dbReference type="Google" id="ProtNLM"/>
    </source>
</evidence>
<keyword evidence="3" id="KW-1185">Reference proteome</keyword>
<evidence type="ECO:0000256" key="1">
    <source>
        <dbReference type="SAM" id="SignalP"/>
    </source>
</evidence>
<dbReference type="Proteomes" id="UP001162891">
    <property type="component" value="Chromosome"/>
</dbReference>
<dbReference type="Pfam" id="PF14903">
    <property type="entry name" value="WG_beta_rep"/>
    <property type="match status" value="4"/>
</dbReference>
<organism evidence="2 3">
    <name type="scientific">Anaeromyxobacter oryzae</name>
    <dbReference type="NCBI Taxonomy" id="2918170"/>
    <lineage>
        <taxon>Bacteria</taxon>
        <taxon>Pseudomonadati</taxon>
        <taxon>Myxococcota</taxon>
        <taxon>Myxococcia</taxon>
        <taxon>Myxococcales</taxon>
        <taxon>Cystobacterineae</taxon>
        <taxon>Anaeromyxobacteraceae</taxon>
        <taxon>Anaeromyxobacter</taxon>
    </lineage>
</organism>